<keyword evidence="2" id="KW-0694">RNA-binding</keyword>
<dbReference type="PROSITE" id="PS01317">
    <property type="entry name" value="SSRP"/>
    <property type="match status" value="1"/>
</dbReference>
<evidence type="ECO:0000256" key="2">
    <source>
        <dbReference type="ARBA" id="ARBA00022884"/>
    </source>
</evidence>
<dbReference type="NCBIfam" id="NF003843">
    <property type="entry name" value="PRK05422.1"/>
    <property type="match status" value="1"/>
</dbReference>
<organism evidence="4">
    <name type="scientific">marine sediment metagenome</name>
    <dbReference type="NCBI Taxonomy" id="412755"/>
    <lineage>
        <taxon>unclassified sequences</taxon>
        <taxon>metagenomes</taxon>
        <taxon>ecological metagenomes</taxon>
    </lineage>
</organism>
<dbReference type="HAMAP" id="MF_00023">
    <property type="entry name" value="SmpB"/>
    <property type="match status" value="1"/>
</dbReference>
<dbReference type="CDD" id="cd09294">
    <property type="entry name" value="SmpB"/>
    <property type="match status" value="1"/>
</dbReference>
<evidence type="ECO:0008006" key="5">
    <source>
        <dbReference type="Google" id="ProtNLM"/>
    </source>
</evidence>
<feature type="region of interest" description="Disordered" evidence="3">
    <location>
        <begin position="142"/>
        <end position="161"/>
    </location>
</feature>
<evidence type="ECO:0000313" key="4">
    <source>
        <dbReference type="EMBL" id="GAI14658.1"/>
    </source>
</evidence>
<keyword evidence="1" id="KW-0963">Cytoplasm</keyword>
<dbReference type="InterPro" id="IPR023620">
    <property type="entry name" value="SmpB"/>
</dbReference>
<dbReference type="PANTHER" id="PTHR30308:SF2">
    <property type="entry name" value="SSRA-BINDING PROTEIN"/>
    <property type="match status" value="1"/>
</dbReference>
<evidence type="ECO:0000256" key="1">
    <source>
        <dbReference type="ARBA" id="ARBA00022490"/>
    </source>
</evidence>
<dbReference type="PANTHER" id="PTHR30308">
    <property type="entry name" value="TMRNA-BINDING COMPONENT OF TRANS-TRANSLATION TAGGING COMPLEX"/>
    <property type="match status" value="1"/>
</dbReference>
<accession>X1L6N1</accession>
<proteinExistence type="inferred from homology"/>
<dbReference type="GO" id="GO:0070930">
    <property type="term" value="P:trans-translation-dependent protein tagging"/>
    <property type="evidence" value="ECO:0007669"/>
    <property type="project" value="TreeGrafter"/>
</dbReference>
<dbReference type="GO" id="GO:0005829">
    <property type="term" value="C:cytosol"/>
    <property type="evidence" value="ECO:0007669"/>
    <property type="project" value="TreeGrafter"/>
</dbReference>
<dbReference type="NCBIfam" id="TIGR00086">
    <property type="entry name" value="smpB"/>
    <property type="match status" value="1"/>
</dbReference>
<reference evidence="4" key="1">
    <citation type="journal article" date="2014" name="Front. Microbiol.">
        <title>High frequency of phylogenetically diverse reductive dehalogenase-homologous genes in deep subseafloor sedimentary metagenomes.</title>
        <authorList>
            <person name="Kawai M."/>
            <person name="Futagami T."/>
            <person name="Toyoda A."/>
            <person name="Takaki Y."/>
            <person name="Nishi S."/>
            <person name="Hori S."/>
            <person name="Arai W."/>
            <person name="Tsubouchi T."/>
            <person name="Morono Y."/>
            <person name="Uchiyama I."/>
            <person name="Ito T."/>
            <person name="Fujiyama A."/>
            <person name="Inagaki F."/>
            <person name="Takami H."/>
        </authorList>
    </citation>
    <scope>NUCLEOTIDE SEQUENCE</scope>
    <source>
        <strain evidence="4">Expedition CK06-06</strain>
    </source>
</reference>
<feature type="compositionally biased region" description="Basic residues" evidence="3">
    <location>
        <begin position="151"/>
        <end position="161"/>
    </location>
</feature>
<dbReference type="AlphaFoldDB" id="X1L6N1"/>
<dbReference type="Pfam" id="PF01668">
    <property type="entry name" value="SmpB"/>
    <property type="match status" value="1"/>
</dbReference>
<protein>
    <recommendedName>
        <fullName evidence="5">SsrA-binding protein</fullName>
    </recommendedName>
</protein>
<dbReference type="InterPro" id="IPR000037">
    <property type="entry name" value="SsrA-bd_prot"/>
</dbReference>
<name>X1L6N1_9ZZZZ</name>
<dbReference type="GO" id="GO:0003723">
    <property type="term" value="F:RNA binding"/>
    <property type="evidence" value="ECO:0007669"/>
    <property type="project" value="UniProtKB-KW"/>
</dbReference>
<dbReference type="SUPFAM" id="SSF74982">
    <property type="entry name" value="Small protein B (SmpB)"/>
    <property type="match status" value="1"/>
</dbReference>
<dbReference type="Gene3D" id="2.40.280.10">
    <property type="match status" value="1"/>
</dbReference>
<evidence type="ECO:0000256" key="3">
    <source>
        <dbReference type="SAM" id="MobiDB-lite"/>
    </source>
</evidence>
<comment type="caution">
    <text evidence="4">The sequence shown here is derived from an EMBL/GenBank/DDBJ whole genome shotgun (WGS) entry which is preliminary data.</text>
</comment>
<dbReference type="InterPro" id="IPR020081">
    <property type="entry name" value="SsrA-bd_prot_CS"/>
</dbReference>
<dbReference type="EMBL" id="BARV01006571">
    <property type="protein sequence ID" value="GAI14658.1"/>
    <property type="molecule type" value="Genomic_DNA"/>
</dbReference>
<gene>
    <name evidence="4" type="ORF">S06H3_13458</name>
</gene>
<feature type="non-terminal residue" evidence="4">
    <location>
        <position position="1"/>
    </location>
</feature>
<sequence length="161" mass="18905">KSKDKQGSVAVNKKAYRNFELIEKFEAGLALLGTEVKSLRAGQADLDGSYARVENEQCWLVGAKIAPYQQAGMSFHEPTRKRKLLLHKTEIRRIKIKLEQRGFTFVPLRIYFNDRGLAKIELALARGKRQYDKRKVIAERQQKRDIDRNMKKYRRKVKRQK</sequence>